<sequence length="162" mass="18604">MAARVFVEALKRTEFRWISRQEVRDAARTYIGDTEVERNFREIYWGLKSFVVESNGNLMNAKGNEMVFGMIEVGGKLVLEGWNGGDIGINMVEQICERDPNKGIVECICGTKEDDGERMVSCDICEIWQHTRCVRIPNDEEVPHIFLCKRCEQEIVLFPSLP</sequence>
<comment type="caution">
    <text evidence="6">The sequence shown here is derived from an EMBL/GenBank/DDBJ whole genome shotgun (WGS) entry which is preliminary data.</text>
</comment>
<reference evidence="6 7" key="2">
    <citation type="journal article" date="2017" name="Front. Plant Sci.">
        <title>Gene Classification and Mining of Molecular Markers Useful in Red Clover (Trifolium pratense) Breeding.</title>
        <authorList>
            <person name="Istvanek J."/>
            <person name="Dluhosova J."/>
            <person name="Dluhos P."/>
            <person name="Patkova L."/>
            <person name="Nedelnik J."/>
            <person name="Repkova J."/>
        </authorList>
    </citation>
    <scope>NUCLEOTIDE SEQUENCE [LARGE SCALE GENOMIC DNA]</scope>
    <source>
        <strain evidence="7">cv. Tatra</strain>
        <tissue evidence="6">Young leaves</tissue>
    </source>
</reference>
<dbReference type="InterPro" id="IPR013083">
    <property type="entry name" value="Znf_RING/FYVE/PHD"/>
</dbReference>
<dbReference type="InterPro" id="IPR019786">
    <property type="entry name" value="Zinc_finger_PHD-type_CS"/>
</dbReference>
<dbReference type="Gene3D" id="3.30.40.10">
    <property type="entry name" value="Zinc/RING finger domain, C3HC4 (zinc finger)"/>
    <property type="match status" value="1"/>
</dbReference>
<proteinExistence type="predicted"/>
<dbReference type="InterPro" id="IPR058054">
    <property type="entry name" value="Znf_MS1-like"/>
</dbReference>
<dbReference type="PROSITE" id="PS50016">
    <property type="entry name" value="ZF_PHD_2"/>
    <property type="match status" value="1"/>
</dbReference>
<dbReference type="PANTHER" id="PTHR46201:SF1">
    <property type="entry name" value="PHD FINGER PROTEIN MALE STERILITY 1"/>
    <property type="match status" value="1"/>
</dbReference>
<organism evidence="6 7">
    <name type="scientific">Trifolium pratense</name>
    <name type="common">Red clover</name>
    <dbReference type="NCBI Taxonomy" id="57577"/>
    <lineage>
        <taxon>Eukaryota</taxon>
        <taxon>Viridiplantae</taxon>
        <taxon>Streptophyta</taxon>
        <taxon>Embryophyta</taxon>
        <taxon>Tracheophyta</taxon>
        <taxon>Spermatophyta</taxon>
        <taxon>Magnoliopsida</taxon>
        <taxon>eudicotyledons</taxon>
        <taxon>Gunneridae</taxon>
        <taxon>Pentapetalae</taxon>
        <taxon>rosids</taxon>
        <taxon>fabids</taxon>
        <taxon>Fabales</taxon>
        <taxon>Fabaceae</taxon>
        <taxon>Papilionoideae</taxon>
        <taxon>50 kb inversion clade</taxon>
        <taxon>NPAAA clade</taxon>
        <taxon>Hologalegina</taxon>
        <taxon>IRL clade</taxon>
        <taxon>Trifolieae</taxon>
        <taxon>Trifolium</taxon>
    </lineage>
</organism>
<evidence type="ECO:0000259" key="5">
    <source>
        <dbReference type="PROSITE" id="PS50016"/>
    </source>
</evidence>
<dbReference type="STRING" id="57577.A0A2K3MEF6"/>
<dbReference type="AlphaFoldDB" id="A0A2K3MEF6"/>
<dbReference type="Proteomes" id="UP000236291">
    <property type="component" value="Unassembled WGS sequence"/>
</dbReference>
<keyword evidence="1" id="KW-0479">Metal-binding</keyword>
<dbReference type="Pfam" id="PF00628">
    <property type="entry name" value="PHD"/>
    <property type="match status" value="1"/>
</dbReference>
<dbReference type="EMBL" id="ASHM01058888">
    <property type="protein sequence ID" value="PNX89168.1"/>
    <property type="molecule type" value="Genomic_DNA"/>
</dbReference>
<evidence type="ECO:0000256" key="1">
    <source>
        <dbReference type="ARBA" id="ARBA00022723"/>
    </source>
</evidence>
<keyword evidence="3" id="KW-0862">Zinc</keyword>
<feature type="domain" description="PHD-type" evidence="5">
    <location>
        <begin position="104"/>
        <end position="154"/>
    </location>
</feature>
<evidence type="ECO:0000313" key="7">
    <source>
        <dbReference type="Proteomes" id="UP000236291"/>
    </source>
</evidence>
<accession>A0A2K3MEF6</accession>
<dbReference type="CDD" id="cd15556">
    <property type="entry name" value="PHD_MMD1_like"/>
    <property type="match status" value="1"/>
</dbReference>
<dbReference type="InterPro" id="IPR057765">
    <property type="entry name" value="MS1-like_ubiquitin"/>
</dbReference>
<dbReference type="SUPFAM" id="SSF57903">
    <property type="entry name" value="FYVE/PHD zinc finger"/>
    <property type="match status" value="1"/>
</dbReference>
<protein>
    <submittedName>
        <fullName evidence="6">PHD finger protein male sterility 1-like</fullName>
    </submittedName>
</protein>
<keyword evidence="2 4" id="KW-0863">Zinc-finger</keyword>
<dbReference type="InterPro" id="IPR011011">
    <property type="entry name" value="Znf_FYVE_PHD"/>
</dbReference>
<evidence type="ECO:0000313" key="6">
    <source>
        <dbReference type="EMBL" id="PNX89168.1"/>
    </source>
</evidence>
<reference evidence="6 7" key="1">
    <citation type="journal article" date="2014" name="Am. J. Bot.">
        <title>Genome assembly and annotation for red clover (Trifolium pratense; Fabaceae).</title>
        <authorList>
            <person name="Istvanek J."/>
            <person name="Jaros M."/>
            <person name="Krenek A."/>
            <person name="Repkova J."/>
        </authorList>
    </citation>
    <scope>NUCLEOTIDE SEQUENCE [LARGE SCALE GENOMIC DNA]</scope>
    <source>
        <strain evidence="7">cv. Tatra</strain>
        <tissue evidence="6">Young leaves</tissue>
    </source>
</reference>
<evidence type="ECO:0000256" key="4">
    <source>
        <dbReference type="PROSITE-ProRule" id="PRU00146"/>
    </source>
</evidence>
<evidence type="ECO:0000256" key="3">
    <source>
        <dbReference type="ARBA" id="ARBA00022833"/>
    </source>
</evidence>
<name>A0A2K3MEF6_TRIPR</name>
<dbReference type="InterPro" id="IPR001965">
    <property type="entry name" value="Znf_PHD"/>
</dbReference>
<dbReference type="PANTHER" id="PTHR46201">
    <property type="entry name" value="PHD FINGER PROTEIN MALE MEIOCYTE DEATH 1-RELATED"/>
    <property type="match status" value="1"/>
</dbReference>
<dbReference type="InterPro" id="IPR019787">
    <property type="entry name" value="Znf_PHD-finger"/>
</dbReference>
<dbReference type="PROSITE" id="PS01359">
    <property type="entry name" value="ZF_PHD_1"/>
    <property type="match status" value="1"/>
</dbReference>
<dbReference type="SMART" id="SM00249">
    <property type="entry name" value="PHD"/>
    <property type="match status" value="1"/>
</dbReference>
<dbReference type="GO" id="GO:0008270">
    <property type="term" value="F:zinc ion binding"/>
    <property type="evidence" value="ECO:0007669"/>
    <property type="project" value="UniProtKB-KW"/>
</dbReference>
<gene>
    <name evidence="6" type="ORF">L195_g045285</name>
</gene>
<evidence type="ECO:0000256" key="2">
    <source>
        <dbReference type="ARBA" id="ARBA00022771"/>
    </source>
</evidence>
<dbReference type="Pfam" id="PF25565">
    <property type="entry name" value="Ubiquitin_At1g33420"/>
    <property type="match status" value="1"/>
</dbReference>